<name>A0A923KRP9_9BURK</name>
<gene>
    <name evidence="1" type="ORF">H8K32_19145</name>
</gene>
<evidence type="ECO:0000313" key="1">
    <source>
        <dbReference type="EMBL" id="MBC3864224.1"/>
    </source>
</evidence>
<proteinExistence type="predicted"/>
<evidence type="ECO:0000313" key="2">
    <source>
        <dbReference type="Proteomes" id="UP000634011"/>
    </source>
</evidence>
<keyword evidence="2" id="KW-1185">Reference proteome</keyword>
<dbReference type="RefSeq" id="WP_186914162.1">
    <property type="nucleotide sequence ID" value="NZ_JACOFV010000025.1"/>
</dbReference>
<dbReference type="Proteomes" id="UP000634011">
    <property type="component" value="Unassembled WGS sequence"/>
</dbReference>
<comment type="caution">
    <text evidence="1">The sequence shown here is derived from an EMBL/GenBank/DDBJ whole genome shotgun (WGS) entry which is preliminary data.</text>
</comment>
<accession>A0A923KRP9</accession>
<protein>
    <submittedName>
        <fullName evidence="1">Uncharacterized protein</fullName>
    </submittedName>
</protein>
<organism evidence="1 2">
    <name type="scientific">Undibacterium jejuense</name>
    <dbReference type="NCBI Taxonomy" id="1344949"/>
    <lineage>
        <taxon>Bacteria</taxon>
        <taxon>Pseudomonadati</taxon>
        <taxon>Pseudomonadota</taxon>
        <taxon>Betaproteobacteria</taxon>
        <taxon>Burkholderiales</taxon>
        <taxon>Oxalobacteraceae</taxon>
        <taxon>Undibacterium</taxon>
    </lineage>
</organism>
<reference evidence="1" key="1">
    <citation type="submission" date="2020-08" db="EMBL/GenBank/DDBJ databases">
        <title>Novel species isolated from subtropical streams in China.</title>
        <authorList>
            <person name="Lu H."/>
        </authorList>
    </citation>
    <scope>NUCLEOTIDE SEQUENCE</scope>
    <source>
        <strain evidence="1">KACC 12607</strain>
    </source>
</reference>
<dbReference type="EMBL" id="JACOFV010000025">
    <property type="protein sequence ID" value="MBC3864224.1"/>
    <property type="molecule type" value="Genomic_DNA"/>
</dbReference>
<sequence length="46" mass="5082">MSFRVTVRTATAEYKYFAIAQESAAVFNDAYDRFGVCGVSVNPLKS</sequence>
<dbReference type="AlphaFoldDB" id="A0A923KRP9"/>